<gene>
    <name evidence="1" type="primary">fliB</name>
    <name evidence="1" type="ORF">H9704_04470</name>
</gene>
<organism evidence="1 2">
    <name type="scientific">Candidatus Enterocloster excrementipullorum</name>
    <dbReference type="NCBI Taxonomy" id="2838559"/>
    <lineage>
        <taxon>Bacteria</taxon>
        <taxon>Bacillati</taxon>
        <taxon>Bacillota</taxon>
        <taxon>Clostridia</taxon>
        <taxon>Lachnospirales</taxon>
        <taxon>Lachnospiraceae</taxon>
        <taxon>Enterocloster</taxon>
    </lineage>
</organism>
<dbReference type="GO" id="GO:0008168">
    <property type="term" value="F:methyltransferase activity"/>
    <property type="evidence" value="ECO:0007669"/>
    <property type="project" value="UniProtKB-KW"/>
</dbReference>
<dbReference type="GO" id="GO:0032259">
    <property type="term" value="P:methylation"/>
    <property type="evidence" value="ECO:0007669"/>
    <property type="project" value="UniProtKB-KW"/>
</dbReference>
<accession>A0A9D2SHM5</accession>
<sequence length="390" mass="44956">MLYTIPHYYNRFQCMAGSCPDTCCAGWEIAIDPKSLKKYRKAHGPLGNRLHNSIRWERGVFRQYGRRCAFLNEEGLCDLQAEGGEGMLCQTCRLYPRHVEEFEGVREISLSLSCIRAAQTILGCREPVRFLRRERESPEETFEDFDYFLYTKLTDSRDLALAILQNRTMDINVRMLMALSLAHDVQRRIRAGRLFEVDALLTRYGKAGAAARFQRQTAAMAFGPARRFAAVEKALAVLSSMEVLNPAWEKERERLCRALCGGGPADYQKHWEEFQQWMGVHPELDWSVWAEQLMVYFLFTYYCGAVYDGRAYTRMKFAVYGTRVIQELAFGRWLCQGKNLSFADFADAAHCFSREVEHSDDNKNLLMDRLEDPRDYGMEAFAGSVLSENA</sequence>
<evidence type="ECO:0000313" key="2">
    <source>
        <dbReference type="Proteomes" id="UP000823910"/>
    </source>
</evidence>
<reference evidence="1" key="2">
    <citation type="submission" date="2021-04" db="EMBL/GenBank/DDBJ databases">
        <authorList>
            <person name="Gilroy R."/>
        </authorList>
    </citation>
    <scope>NUCLEOTIDE SEQUENCE</scope>
    <source>
        <strain evidence="1">CHK180-15479</strain>
    </source>
</reference>
<dbReference type="EC" id="2.1.1.-" evidence="1"/>
<keyword evidence="1" id="KW-0966">Cell projection</keyword>
<dbReference type="Proteomes" id="UP000823910">
    <property type="component" value="Unassembled WGS sequence"/>
</dbReference>
<dbReference type="AlphaFoldDB" id="A0A9D2SHM5"/>
<keyword evidence="1" id="KW-0969">Cilium</keyword>
<protein>
    <submittedName>
        <fullName evidence="1">Flagellin lysine-N-methylase</fullName>
        <ecNumber evidence="1">2.1.1.-</ecNumber>
    </submittedName>
</protein>
<reference evidence="1" key="1">
    <citation type="journal article" date="2021" name="PeerJ">
        <title>Extensive microbial diversity within the chicken gut microbiome revealed by metagenomics and culture.</title>
        <authorList>
            <person name="Gilroy R."/>
            <person name="Ravi A."/>
            <person name="Getino M."/>
            <person name="Pursley I."/>
            <person name="Horton D.L."/>
            <person name="Alikhan N.F."/>
            <person name="Baker D."/>
            <person name="Gharbi K."/>
            <person name="Hall N."/>
            <person name="Watson M."/>
            <person name="Adriaenssens E.M."/>
            <person name="Foster-Nyarko E."/>
            <person name="Jarju S."/>
            <person name="Secka A."/>
            <person name="Antonio M."/>
            <person name="Oren A."/>
            <person name="Chaudhuri R.R."/>
            <person name="La Ragione R."/>
            <person name="Hildebrand F."/>
            <person name="Pallen M.J."/>
        </authorList>
    </citation>
    <scope>NUCLEOTIDE SEQUENCE</scope>
    <source>
        <strain evidence="1">CHK180-15479</strain>
    </source>
</reference>
<keyword evidence="1" id="KW-0282">Flagellum</keyword>
<dbReference type="NCBIfam" id="NF038110">
    <property type="entry name" value="Lys_methyl_FliB"/>
    <property type="match status" value="1"/>
</dbReference>
<evidence type="ECO:0000313" key="1">
    <source>
        <dbReference type="EMBL" id="HJC05393.1"/>
    </source>
</evidence>
<name>A0A9D2SHM5_9FIRM</name>
<keyword evidence="1" id="KW-0808">Transferase</keyword>
<proteinExistence type="predicted"/>
<comment type="caution">
    <text evidence="1">The sequence shown here is derived from an EMBL/GenBank/DDBJ whole genome shotgun (WGS) entry which is preliminary data.</text>
</comment>
<dbReference type="EMBL" id="DWWT01000017">
    <property type="protein sequence ID" value="HJC05393.1"/>
    <property type="molecule type" value="Genomic_DNA"/>
</dbReference>
<keyword evidence="1" id="KW-0489">Methyltransferase</keyword>